<reference evidence="3 4" key="1">
    <citation type="submission" date="2023-05" db="EMBL/GenBank/DDBJ databases">
        <title>A 100% complete, gapless, phased diploid assembly of the Scenedesmus obliquus UTEX 3031 genome.</title>
        <authorList>
            <person name="Biondi T.C."/>
            <person name="Hanschen E.R."/>
            <person name="Kwon T."/>
            <person name="Eng W."/>
            <person name="Kruse C.P.S."/>
            <person name="Koehler S.I."/>
            <person name="Kunde Y."/>
            <person name="Gleasner C.D."/>
            <person name="You Mak K.T."/>
            <person name="Polle J."/>
            <person name="Hovde B.T."/>
            <person name="Starkenburg S.R."/>
        </authorList>
    </citation>
    <scope>NUCLEOTIDE SEQUENCE [LARGE SCALE GENOMIC DNA]</scope>
    <source>
        <strain evidence="3 4">DOE0152z</strain>
    </source>
</reference>
<protein>
    <submittedName>
        <fullName evidence="3">Uncharacterized protein</fullName>
    </submittedName>
</protein>
<feature type="coiled-coil region" evidence="1">
    <location>
        <begin position="147"/>
        <end position="174"/>
    </location>
</feature>
<name>A0ABY8TUL9_TETOB</name>
<keyword evidence="1" id="KW-0175">Coiled coil</keyword>
<accession>A0ABY8TUL9</accession>
<organism evidence="3 4">
    <name type="scientific">Tetradesmus obliquus</name>
    <name type="common">Green alga</name>
    <name type="synonym">Acutodesmus obliquus</name>
    <dbReference type="NCBI Taxonomy" id="3088"/>
    <lineage>
        <taxon>Eukaryota</taxon>
        <taxon>Viridiplantae</taxon>
        <taxon>Chlorophyta</taxon>
        <taxon>core chlorophytes</taxon>
        <taxon>Chlorophyceae</taxon>
        <taxon>CS clade</taxon>
        <taxon>Sphaeropleales</taxon>
        <taxon>Scenedesmaceae</taxon>
        <taxon>Tetradesmus</taxon>
    </lineage>
</organism>
<evidence type="ECO:0000313" key="4">
    <source>
        <dbReference type="Proteomes" id="UP001244341"/>
    </source>
</evidence>
<feature type="region of interest" description="Disordered" evidence="2">
    <location>
        <begin position="117"/>
        <end position="144"/>
    </location>
</feature>
<evidence type="ECO:0000313" key="3">
    <source>
        <dbReference type="EMBL" id="WIA12838.1"/>
    </source>
</evidence>
<gene>
    <name evidence="3" type="ORF">OEZ85_006465</name>
</gene>
<evidence type="ECO:0000256" key="1">
    <source>
        <dbReference type="SAM" id="Coils"/>
    </source>
</evidence>
<keyword evidence="4" id="KW-1185">Reference proteome</keyword>
<evidence type="ECO:0000256" key="2">
    <source>
        <dbReference type="SAM" id="MobiDB-lite"/>
    </source>
</evidence>
<sequence>MTFEELEGLLRPLLQQHLQVPQSHSDEPAAMELDGQDADQVPAAQAALDNLRKLVENHAHSTQGLQDVEGVPMPEVDEQLGPLQQEVEAVLQRLAGTSGLRKAVPALMSSALQQQLQALRPSTEDTAEAADQQAADDGDDSQQLEAAQQLHQAMRQALNKLPALRARLEEMEVRLGRNLEAFSAAQAQADKAPLTVERVLRGIAAGRGLAAAAAADDSAAGDDA</sequence>
<dbReference type="EMBL" id="CP126211">
    <property type="protein sequence ID" value="WIA12838.1"/>
    <property type="molecule type" value="Genomic_DNA"/>
</dbReference>
<proteinExistence type="predicted"/>
<dbReference type="Proteomes" id="UP001244341">
    <property type="component" value="Chromosome 4b"/>
</dbReference>